<dbReference type="AlphaFoldDB" id="A0A7Y9U5N5"/>
<evidence type="ECO:0000313" key="1">
    <source>
        <dbReference type="EMBL" id="NYG33133.1"/>
    </source>
</evidence>
<protein>
    <submittedName>
        <fullName evidence="1">Uncharacterized protein</fullName>
    </submittedName>
</protein>
<comment type="caution">
    <text evidence="1">The sequence shown here is derived from an EMBL/GenBank/DDBJ whole genome shotgun (WGS) entry which is preliminary data.</text>
</comment>
<proteinExistence type="predicted"/>
<dbReference type="EMBL" id="JACCFH010000001">
    <property type="protein sequence ID" value="NYG33133.1"/>
    <property type="molecule type" value="Genomic_DNA"/>
</dbReference>
<keyword evidence="2" id="KW-1185">Reference proteome</keyword>
<dbReference type="Proteomes" id="UP000518288">
    <property type="component" value="Unassembled WGS sequence"/>
</dbReference>
<accession>A0A7Y9U5N5</accession>
<reference evidence="1 2" key="1">
    <citation type="submission" date="2020-07" db="EMBL/GenBank/DDBJ databases">
        <title>Genomic Encyclopedia of Archaeal and Bacterial Type Strains, Phase II (KMG-II): from individual species to whole genera.</title>
        <authorList>
            <person name="Goeker M."/>
        </authorList>
    </citation>
    <scope>NUCLEOTIDE SEQUENCE [LARGE SCALE GENOMIC DNA]</scope>
    <source>
        <strain evidence="1 2">DSM 21226</strain>
    </source>
</reference>
<name>A0A7Y9U5N5_9BURK</name>
<gene>
    <name evidence="1" type="ORF">BDD16_002119</name>
</gene>
<organism evidence="1 2">
    <name type="scientific">Sphaerotilus montanus</name>
    <dbReference type="NCBI Taxonomy" id="522889"/>
    <lineage>
        <taxon>Bacteria</taxon>
        <taxon>Pseudomonadati</taxon>
        <taxon>Pseudomonadota</taxon>
        <taxon>Betaproteobacteria</taxon>
        <taxon>Burkholderiales</taxon>
        <taxon>Sphaerotilaceae</taxon>
        <taxon>Sphaerotilus</taxon>
    </lineage>
</organism>
<sequence>MNRHRANTLETAGAVAGRWKVRRWPVLLGAAAVAVF</sequence>
<evidence type="ECO:0000313" key="2">
    <source>
        <dbReference type="Proteomes" id="UP000518288"/>
    </source>
</evidence>